<evidence type="ECO:0000313" key="2">
    <source>
        <dbReference type="Proteomes" id="UP000286595"/>
    </source>
</evidence>
<protein>
    <submittedName>
        <fullName evidence="1">Helix-turn-helix domain-containing protein</fullName>
    </submittedName>
</protein>
<dbReference type="EMBL" id="QRIM01000016">
    <property type="protein sequence ID" value="RHG58944.1"/>
    <property type="molecule type" value="Genomic_DNA"/>
</dbReference>
<proteinExistence type="predicted"/>
<organism evidence="1 2">
    <name type="scientific">Coprococcus comes</name>
    <dbReference type="NCBI Taxonomy" id="410072"/>
    <lineage>
        <taxon>Bacteria</taxon>
        <taxon>Bacillati</taxon>
        <taxon>Bacillota</taxon>
        <taxon>Clostridia</taxon>
        <taxon>Lachnospirales</taxon>
        <taxon>Lachnospiraceae</taxon>
        <taxon>Coprococcus</taxon>
    </lineage>
</organism>
<dbReference type="Proteomes" id="UP000286595">
    <property type="component" value="Unassembled WGS sequence"/>
</dbReference>
<evidence type="ECO:0000313" key="1">
    <source>
        <dbReference type="EMBL" id="RHG58944.1"/>
    </source>
</evidence>
<gene>
    <name evidence="1" type="ORF">DW252_12630</name>
</gene>
<comment type="caution">
    <text evidence="1">The sequence shown here is derived from an EMBL/GenBank/DDBJ whole genome shotgun (WGS) entry which is preliminary data.</text>
</comment>
<name>A0A3R6DY24_9FIRM</name>
<accession>A0A3R6DY24</accession>
<dbReference type="RefSeq" id="WP_118218903.1">
    <property type="nucleotide sequence ID" value="NZ_QRIM01000016.1"/>
</dbReference>
<dbReference type="AlphaFoldDB" id="A0A3R6DY24"/>
<reference evidence="1 2" key="1">
    <citation type="submission" date="2018-08" db="EMBL/GenBank/DDBJ databases">
        <title>A genome reference for cultivated species of the human gut microbiota.</title>
        <authorList>
            <person name="Zou Y."/>
            <person name="Xue W."/>
            <person name="Luo G."/>
        </authorList>
    </citation>
    <scope>NUCLEOTIDE SEQUENCE [LARGE SCALE GENOMIC DNA]</scope>
    <source>
        <strain evidence="1 2">AM22-12LB</strain>
    </source>
</reference>
<sequence>MPHKMMNPQIAYVLHDNRLSIEARMLYAYLCSFDDGVPPSTYQMIRQLGIGKTRFYRYRNELEAFGLIEVENTITSGGRVAKYSFPDEPVPTAEAEEILITRLINNNNKAMNFKKERNDGNAGKRN</sequence>